<dbReference type="Proteomes" id="UP001317870">
    <property type="component" value="Chromosome"/>
</dbReference>
<feature type="region of interest" description="Disordered" evidence="1">
    <location>
        <begin position="87"/>
        <end position="120"/>
    </location>
</feature>
<dbReference type="EMBL" id="AP026978">
    <property type="protein sequence ID" value="BDT97451.1"/>
    <property type="molecule type" value="Genomic_DNA"/>
</dbReference>
<evidence type="ECO:0000313" key="2">
    <source>
        <dbReference type="EMBL" id="BDT97451.1"/>
    </source>
</evidence>
<evidence type="ECO:0000256" key="1">
    <source>
        <dbReference type="SAM" id="MobiDB-lite"/>
    </source>
</evidence>
<name>A0ABN6TX25_9NOCA</name>
<gene>
    <name evidence="2" type="ORF">IFM12276_04800</name>
</gene>
<protein>
    <submittedName>
        <fullName evidence="2">Uncharacterized protein</fullName>
    </submittedName>
</protein>
<organism evidence="2 3">
    <name type="scientific">Nocardia sputorum</name>
    <dbReference type="NCBI Taxonomy" id="2984338"/>
    <lineage>
        <taxon>Bacteria</taxon>
        <taxon>Bacillati</taxon>
        <taxon>Actinomycetota</taxon>
        <taxon>Actinomycetes</taxon>
        <taxon>Mycobacteriales</taxon>
        <taxon>Nocardiaceae</taxon>
        <taxon>Nocardia</taxon>
    </lineage>
</organism>
<feature type="compositionally biased region" description="Low complexity" evidence="1">
    <location>
        <begin position="104"/>
        <end position="120"/>
    </location>
</feature>
<sequence length="120" mass="13053">MAEYAPTLVAIYDVGHAQPRRVAEFGSNPDGGVTLTVIDPDGCLVAERLYERGIKVFDPPRRILPDEGPPFLRALLDSQAMSYYRVVDESPDERQRPSGRTPWSANPASGSNGASTPPAR</sequence>
<evidence type="ECO:0000313" key="3">
    <source>
        <dbReference type="Proteomes" id="UP001317870"/>
    </source>
</evidence>
<feature type="compositionally biased region" description="Basic and acidic residues" evidence="1">
    <location>
        <begin position="87"/>
        <end position="96"/>
    </location>
</feature>
<accession>A0ABN6TX25</accession>
<reference evidence="2 3" key="1">
    <citation type="submission" date="2022-11" db="EMBL/GenBank/DDBJ databases">
        <title>Genome Sequencing of Nocardia sp. ON39_IFM12276 and assembly.</title>
        <authorList>
            <person name="Shimojima M."/>
            <person name="Toyokawa M."/>
            <person name="Uesaka K."/>
        </authorList>
    </citation>
    <scope>NUCLEOTIDE SEQUENCE [LARGE SCALE GENOMIC DNA]</scope>
    <source>
        <strain evidence="2 3">IFM 12276</strain>
    </source>
</reference>
<keyword evidence="3" id="KW-1185">Reference proteome</keyword>
<proteinExistence type="predicted"/>